<evidence type="ECO:0000256" key="8">
    <source>
        <dbReference type="ARBA" id="ARBA00022692"/>
    </source>
</evidence>
<accession>A0A077F1U1</accession>
<evidence type="ECO:0000313" key="14">
    <source>
        <dbReference type="EMBL" id="AIL59428.1"/>
    </source>
</evidence>
<evidence type="ECO:0000256" key="13">
    <source>
        <dbReference type="SAM" id="Phobius"/>
    </source>
</evidence>
<dbReference type="GO" id="GO:0022857">
    <property type="term" value="F:transmembrane transporter activity"/>
    <property type="evidence" value="ECO:0007669"/>
    <property type="project" value="InterPro"/>
</dbReference>
<dbReference type="EMBL" id="CP009048">
    <property type="protein sequence ID" value="AIL59428.1"/>
    <property type="molecule type" value="Genomic_DNA"/>
</dbReference>
<comment type="subunit">
    <text evidence="4">The accessory proteins ExbB and ExbD seem to form a complex with TonB.</text>
</comment>
<keyword evidence="10 13" id="KW-1133">Transmembrane helix</keyword>
<gene>
    <name evidence="14" type="ORF">PSAKL28_01900</name>
</gene>
<evidence type="ECO:0000256" key="2">
    <source>
        <dbReference type="ARBA" id="ARBA00004249"/>
    </source>
</evidence>
<evidence type="ECO:0000256" key="1">
    <source>
        <dbReference type="ARBA" id="ARBA00003540"/>
    </source>
</evidence>
<evidence type="ECO:0000256" key="6">
    <source>
        <dbReference type="ARBA" id="ARBA00022475"/>
    </source>
</evidence>
<keyword evidence="5 12" id="KW-0813">Transport</keyword>
<dbReference type="GO" id="GO:0015031">
    <property type="term" value="P:protein transport"/>
    <property type="evidence" value="ECO:0007669"/>
    <property type="project" value="UniProtKB-KW"/>
</dbReference>
<dbReference type="PANTHER" id="PTHR30558:SF12">
    <property type="entry name" value="BIOPOLYMER TRANSPORT PROTEIN EXBD"/>
    <property type="match status" value="1"/>
</dbReference>
<comment type="similarity">
    <text evidence="3 12">Belongs to the ExbD/TolR family.</text>
</comment>
<dbReference type="HOGENOM" id="CLU_085305_1_3_6"/>
<evidence type="ECO:0000313" key="15">
    <source>
        <dbReference type="Proteomes" id="UP000028931"/>
    </source>
</evidence>
<evidence type="ECO:0000256" key="3">
    <source>
        <dbReference type="ARBA" id="ARBA00005811"/>
    </source>
</evidence>
<proteinExistence type="inferred from homology"/>
<dbReference type="Pfam" id="PF02472">
    <property type="entry name" value="ExbD"/>
    <property type="match status" value="1"/>
</dbReference>
<name>A0A077F1U1_9PSED</name>
<evidence type="ECO:0000256" key="7">
    <source>
        <dbReference type="ARBA" id="ARBA00022519"/>
    </source>
</evidence>
<dbReference type="FunFam" id="3.30.420.270:FF:000013">
    <property type="entry name" value="Biopolymer transporter ExbD"/>
    <property type="match status" value="1"/>
</dbReference>
<dbReference type="eggNOG" id="COG0848">
    <property type="taxonomic scope" value="Bacteria"/>
</dbReference>
<keyword evidence="9 12" id="KW-0653">Protein transport</keyword>
<feature type="transmembrane region" description="Helical" evidence="13">
    <location>
        <begin position="20"/>
        <end position="38"/>
    </location>
</feature>
<keyword evidence="8 12" id="KW-0812">Transmembrane</keyword>
<reference evidence="14 15" key="1">
    <citation type="submission" date="2014-07" db="EMBL/GenBank/DDBJ databases">
        <authorList>
            <person name="Lee K."/>
            <person name="Lim J.Y."/>
            <person name="Hwang I."/>
        </authorList>
    </citation>
    <scope>NUCLEOTIDE SEQUENCE [LARGE SCALE GENOMIC DNA]</scope>
    <source>
        <strain evidence="14 15">KL28</strain>
    </source>
</reference>
<comment type="function">
    <text evidence="1">Involved in the TonB-dependent energy-dependent transport of various receptor-bound substrates.</text>
</comment>
<sequence>MAFSTQDSDEVLSEINVTPLVDVMLVLLVVFIVTAPLLTNAIPINLPKTEAVAPVEQKDPLVVSIDGGGKLFINKDEIQPDLLEISLQTAKAKDPELRVQLQADDGVNYGEVARAMASIERAGITKLSVITAR</sequence>
<protein>
    <submittedName>
        <fullName evidence="14">TonB system transport protein ExbD2</fullName>
    </submittedName>
</protein>
<evidence type="ECO:0000256" key="5">
    <source>
        <dbReference type="ARBA" id="ARBA00022448"/>
    </source>
</evidence>
<evidence type="ECO:0000256" key="4">
    <source>
        <dbReference type="ARBA" id="ARBA00011471"/>
    </source>
</evidence>
<dbReference type="RefSeq" id="WP_038605438.1">
    <property type="nucleotide sequence ID" value="NZ_CP009048.1"/>
</dbReference>
<dbReference type="KEGG" id="palk:PSAKL28_01900"/>
<dbReference type="AlphaFoldDB" id="A0A077F1U1"/>
<keyword evidence="7" id="KW-0997">Cell inner membrane</keyword>
<evidence type="ECO:0000256" key="9">
    <source>
        <dbReference type="ARBA" id="ARBA00022927"/>
    </source>
</evidence>
<dbReference type="InterPro" id="IPR003400">
    <property type="entry name" value="ExbD"/>
</dbReference>
<dbReference type="PANTHER" id="PTHR30558">
    <property type="entry name" value="EXBD MEMBRANE COMPONENT OF PMF-DRIVEN MACROMOLECULE IMPORT SYSTEM"/>
    <property type="match status" value="1"/>
</dbReference>
<organism evidence="14 15">
    <name type="scientific">Pseudomonas alkylphenolica</name>
    <dbReference type="NCBI Taxonomy" id="237609"/>
    <lineage>
        <taxon>Bacteria</taxon>
        <taxon>Pseudomonadati</taxon>
        <taxon>Pseudomonadota</taxon>
        <taxon>Gammaproteobacteria</taxon>
        <taxon>Pseudomonadales</taxon>
        <taxon>Pseudomonadaceae</taxon>
        <taxon>Pseudomonas</taxon>
    </lineage>
</organism>
<evidence type="ECO:0000256" key="10">
    <source>
        <dbReference type="ARBA" id="ARBA00022989"/>
    </source>
</evidence>
<evidence type="ECO:0000256" key="12">
    <source>
        <dbReference type="RuleBase" id="RU003879"/>
    </source>
</evidence>
<keyword evidence="6" id="KW-1003">Cell membrane</keyword>
<keyword evidence="11 13" id="KW-0472">Membrane</keyword>
<dbReference type="OrthoDB" id="9798629at2"/>
<dbReference type="GO" id="GO:0005886">
    <property type="term" value="C:plasma membrane"/>
    <property type="evidence" value="ECO:0007669"/>
    <property type="project" value="UniProtKB-SubCell"/>
</dbReference>
<dbReference type="Gene3D" id="3.30.420.270">
    <property type="match status" value="1"/>
</dbReference>
<comment type="subcellular location">
    <subcellularLocation>
        <location evidence="2">Cell inner membrane</location>
        <topology evidence="2">Single-pass type II membrane protein</topology>
    </subcellularLocation>
    <subcellularLocation>
        <location evidence="12">Cell membrane</location>
        <topology evidence="12">Single-pass type II membrane protein</topology>
    </subcellularLocation>
</comment>
<dbReference type="Proteomes" id="UP000028931">
    <property type="component" value="Chromosome"/>
</dbReference>
<evidence type="ECO:0000256" key="11">
    <source>
        <dbReference type="ARBA" id="ARBA00023136"/>
    </source>
</evidence>